<dbReference type="PANTHER" id="PTHR44757">
    <property type="entry name" value="DIGUANYLATE CYCLASE DGCP"/>
    <property type="match status" value="1"/>
</dbReference>
<dbReference type="AlphaFoldDB" id="A0A4R6NGD8"/>
<dbReference type="CDD" id="cd00130">
    <property type="entry name" value="PAS"/>
    <property type="match status" value="1"/>
</dbReference>
<dbReference type="InterPro" id="IPR043128">
    <property type="entry name" value="Rev_trsase/Diguanyl_cyclase"/>
</dbReference>
<dbReference type="InterPro" id="IPR000014">
    <property type="entry name" value="PAS"/>
</dbReference>
<dbReference type="Gene3D" id="3.30.70.270">
    <property type="match status" value="1"/>
</dbReference>
<sequence>MRRRGGQLFWCSLTGRLIDPAHPEAGSIWIVDDIDDRKRAEAGLAQLMLEQQLIFDHAMVGIVFLKDRRVTRCNRAFEQLFGYAPGELNGLSSRSWYLDDEGWEQAGRDCYAPFSEGRAFQGEMMLARKDGSPVHCEVRSKAIEPSDLSQGSIWITMDISARKQAEAAVLQAKAELEALVQERTQQLSQTVQALEDKIREQHAAEARIQSLAHFDSLTGLPNRLLLKERAEQALEIARRQGHQLALMFLDLDHFKRVNDSLGHRVGDVLLRQLAQRLRSALREPDTVARLGGDEFVMVLPDTDAQGAAHVARKLLGLCAEPFVVEQHELSTSPSIGIAIFPEDGQDFDTLCASADVAMYRAKRDGRNAARFFTAEMQAQTLRALTLENALRRALEREQLHLCYQPQVELERGLITGAEALLRWEHPELGSVSPTEFIPVAESCGLILPMGEWVIREATRQIRQWMAQGLGPVKVAVNLSSVQFRHLELPQLIDQIVKQAGIDPALLELELTEGMAMLEPQRAIETMRELHRRGLQLAMDDFGTGYSSLSYLKKFPVYKLKIDQSFVRDLTEDPEDRAIVAAIISMATSLGLQTLAEGVETQGQLDILRQQGCREAQGWLFGRPLRAPDFAALLAAQRTG</sequence>
<dbReference type="Pfam" id="PF13426">
    <property type="entry name" value="PAS_9"/>
    <property type="match status" value="1"/>
</dbReference>
<comment type="catalytic activity">
    <reaction evidence="1">
        <text>3',3'-c-di-GMP + H2O = 5'-phosphoguanylyl(3'-&gt;5')guanosine + H(+)</text>
        <dbReference type="Rhea" id="RHEA:24902"/>
        <dbReference type="ChEBI" id="CHEBI:15377"/>
        <dbReference type="ChEBI" id="CHEBI:15378"/>
        <dbReference type="ChEBI" id="CHEBI:58754"/>
        <dbReference type="ChEBI" id="CHEBI:58805"/>
        <dbReference type="EC" id="3.1.4.52"/>
    </reaction>
    <physiologicalReaction direction="left-to-right" evidence="1">
        <dbReference type="Rhea" id="RHEA:24903"/>
    </physiologicalReaction>
</comment>
<dbReference type="SMART" id="SM00267">
    <property type="entry name" value="GGDEF"/>
    <property type="match status" value="1"/>
</dbReference>
<dbReference type="FunFam" id="3.30.70.270:FF:000001">
    <property type="entry name" value="Diguanylate cyclase domain protein"/>
    <property type="match status" value="1"/>
</dbReference>
<dbReference type="PIRSF" id="PIRSF005925">
    <property type="entry name" value="Dos"/>
    <property type="match status" value="1"/>
</dbReference>
<evidence type="ECO:0000313" key="7">
    <source>
        <dbReference type="Proteomes" id="UP000295357"/>
    </source>
</evidence>
<dbReference type="SUPFAM" id="SSF55073">
    <property type="entry name" value="Nucleotide cyclase"/>
    <property type="match status" value="1"/>
</dbReference>
<dbReference type="Gene3D" id="3.20.20.450">
    <property type="entry name" value="EAL domain"/>
    <property type="match status" value="1"/>
</dbReference>
<reference evidence="6 7" key="1">
    <citation type="submission" date="2019-03" db="EMBL/GenBank/DDBJ databases">
        <title>Genomic Encyclopedia of Type Strains, Phase IV (KMG-IV): sequencing the most valuable type-strain genomes for metagenomic binning, comparative biology and taxonomic classification.</title>
        <authorList>
            <person name="Goeker M."/>
        </authorList>
    </citation>
    <scope>NUCLEOTIDE SEQUENCE [LARGE SCALE GENOMIC DNA]</scope>
    <source>
        <strain evidence="6 7">DSM 25082</strain>
    </source>
</reference>
<dbReference type="Pfam" id="PF00990">
    <property type="entry name" value="GGDEF"/>
    <property type="match status" value="1"/>
</dbReference>
<dbReference type="InterPro" id="IPR035919">
    <property type="entry name" value="EAL_sf"/>
</dbReference>
<dbReference type="Gene3D" id="3.30.450.20">
    <property type="entry name" value="PAS domain"/>
    <property type="match status" value="2"/>
</dbReference>
<evidence type="ECO:0000259" key="3">
    <source>
        <dbReference type="PROSITE" id="PS50113"/>
    </source>
</evidence>
<dbReference type="Proteomes" id="UP000295357">
    <property type="component" value="Unassembled WGS sequence"/>
</dbReference>
<evidence type="ECO:0000259" key="5">
    <source>
        <dbReference type="PROSITE" id="PS50887"/>
    </source>
</evidence>
<dbReference type="PROSITE" id="PS50883">
    <property type="entry name" value="EAL"/>
    <property type="match status" value="1"/>
</dbReference>
<dbReference type="InterPro" id="IPR035965">
    <property type="entry name" value="PAS-like_dom_sf"/>
</dbReference>
<dbReference type="CDD" id="cd01948">
    <property type="entry name" value="EAL"/>
    <property type="match status" value="1"/>
</dbReference>
<accession>A0A4R6NGD8</accession>
<organism evidence="6 7">
    <name type="scientific">Roseateles asaccharophilus</name>
    <dbReference type="NCBI Taxonomy" id="582607"/>
    <lineage>
        <taxon>Bacteria</taxon>
        <taxon>Pseudomonadati</taxon>
        <taxon>Pseudomonadota</taxon>
        <taxon>Betaproteobacteria</taxon>
        <taxon>Burkholderiales</taxon>
        <taxon>Sphaerotilaceae</taxon>
        <taxon>Roseateles</taxon>
    </lineage>
</organism>
<dbReference type="GO" id="GO:0071732">
    <property type="term" value="P:cellular response to nitric oxide"/>
    <property type="evidence" value="ECO:0007669"/>
    <property type="project" value="UniProtKB-ARBA"/>
</dbReference>
<keyword evidence="2" id="KW-0175">Coiled coil</keyword>
<dbReference type="InterPro" id="IPR000160">
    <property type="entry name" value="GGDEF_dom"/>
</dbReference>
<dbReference type="InterPro" id="IPR012226">
    <property type="entry name" value="Diguanyl_cyclase/Pdiesterase"/>
</dbReference>
<dbReference type="InterPro" id="IPR052155">
    <property type="entry name" value="Biofilm_reg_signaling"/>
</dbReference>
<comment type="caution">
    <text evidence="6">The sequence shown here is derived from an EMBL/GenBank/DDBJ whole genome shotgun (WGS) entry which is preliminary data.</text>
</comment>
<evidence type="ECO:0000313" key="6">
    <source>
        <dbReference type="EMBL" id="TDP13344.1"/>
    </source>
</evidence>
<dbReference type="InterPro" id="IPR000700">
    <property type="entry name" value="PAS-assoc_C"/>
</dbReference>
<dbReference type="NCBIfam" id="TIGR00229">
    <property type="entry name" value="sensory_box"/>
    <property type="match status" value="1"/>
</dbReference>
<dbReference type="EMBL" id="SNXE01000001">
    <property type="protein sequence ID" value="TDP13344.1"/>
    <property type="molecule type" value="Genomic_DNA"/>
</dbReference>
<dbReference type="InterPro" id="IPR029787">
    <property type="entry name" value="Nucleotide_cyclase"/>
</dbReference>
<dbReference type="FunFam" id="3.20.20.450:FF:000001">
    <property type="entry name" value="Cyclic di-GMP phosphodiesterase yahA"/>
    <property type="match status" value="1"/>
</dbReference>
<proteinExistence type="predicted"/>
<dbReference type="SMART" id="SM00052">
    <property type="entry name" value="EAL"/>
    <property type="match status" value="1"/>
</dbReference>
<name>A0A4R6NGD8_9BURK</name>
<dbReference type="SUPFAM" id="SSF55785">
    <property type="entry name" value="PYP-like sensor domain (PAS domain)"/>
    <property type="match status" value="1"/>
</dbReference>
<evidence type="ECO:0000256" key="2">
    <source>
        <dbReference type="SAM" id="Coils"/>
    </source>
</evidence>
<dbReference type="PANTHER" id="PTHR44757:SF2">
    <property type="entry name" value="BIOFILM ARCHITECTURE MAINTENANCE PROTEIN MBAA"/>
    <property type="match status" value="1"/>
</dbReference>
<feature type="domain" description="GGDEF" evidence="5">
    <location>
        <begin position="242"/>
        <end position="374"/>
    </location>
</feature>
<feature type="domain" description="PAC" evidence="3">
    <location>
        <begin position="120"/>
        <end position="171"/>
    </location>
</feature>
<keyword evidence="7" id="KW-1185">Reference proteome</keyword>
<dbReference type="NCBIfam" id="TIGR00254">
    <property type="entry name" value="GGDEF"/>
    <property type="match status" value="1"/>
</dbReference>
<dbReference type="SUPFAM" id="SSF141868">
    <property type="entry name" value="EAL domain-like"/>
    <property type="match status" value="1"/>
</dbReference>
<protein>
    <submittedName>
        <fullName evidence="6">PAS domain S-box-containing protein/diguanylate cyclase (GGDEF)-like protein</fullName>
    </submittedName>
</protein>
<feature type="coiled-coil region" evidence="2">
    <location>
        <begin position="162"/>
        <end position="204"/>
    </location>
</feature>
<evidence type="ECO:0000259" key="4">
    <source>
        <dbReference type="PROSITE" id="PS50883"/>
    </source>
</evidence>
<dbReference type="GO" id="GO:0071111">
    <property type="term" value="F:cyclic-guanylate-specific phosphodiesterase activity"/>
    <property type="evidence" value="ECO:0007669"/>
    <property type="project" value="UniProtKB-EC"/>
</dbReference>
<dbReference type="RefSeq" id="WP_246030662.1">
    <property type="nucleotide sequence ID" value="NZ_JAUFPJ010000001.1"/>
</dbReference>
<evidence type="ECO:0000256" key="1">
    <source>
        <dbReference type="ARBA" id="ARBA00051114"/>
    </source>
</evidence>
<dbReference type="Pfam" id="PF00563">
    <property type="entry name" value="EAL"/>
    <property type="match status" value="1"/>
</dbReference>
<dbReference type="PROSITE" id="PS50887">
    <property type="entry name" value="GGDEF"/>
    <property type="match status" value="1"/>
</dbReference>
<gene>
    <name evidence="6" type="ORF">DFR39_101819</name>
</gene>
<feature type="domain" description="EAL" evidence="4">
    <location>
        <begin position="383"/>
        <end position="637"/>
    </location>
</feature>
<dbReference type="CDD" id="cd01949">
    <property type="entry name" value="GGDEF"/>
    <property type="match status" value="1"/>
</dbReference>
<dbReference type="PROSITE" id="PS50113">
    <property type="entry name" value="PAC"/>
    <property type="match status" value="1"/>
</dbReference>
<dbReference type="InterPro" id="IPR001633">
    <property type="entry name" value="EAL_dom"/>
</dbReference>